<feature type="non-terminal residue" evidence="7">
    <location>
        <position position="765"/>
    </location>
</feature>
<evidence type="ECO:0000313" key="8">
    <source>
        <dbReference type="Proteomes" id="UP001177023"/>
    </source>
</evidence>
<dbReference type="GO" id="GO:0006913">
    <property type="term" value="P:nucleocytoplasmic transport"/>
    <property type="evidence" value="ECO:0007669"/>
    <property type="project" value="TreeGrafter"/>
</dbReference>
<dbReference type="GO" id="GO:0005829">
    <property type="term" value="C:cytosol"/>
    <property type="evidence" value="ECO:0007669"/>
    <property type="project" value="TreeGrafter"/>
</dbReference>
<dbReference type="GO" id="GO:0048471">
    <property type="term" value="C:perinuclear region of cytoplasm"/>
    <property type="evidence" value="ECO:0007669"/>
    <property type="project" value="TreeGrafter"/>
</dbReference>
<evidence type="ECO:0000256" key="4">
    <source>
        <dbReference type="ARBA" id="ARBA00022737"/>
    </source>
</evidence>
<sequence length="765" mass="83171">MFGIFPKLSFLDQQAKWDSRDAVAMVASEIANYPRLLTLELRGNTLGVEAGEAIAEALQYHPELQHCLWSDLFTGRLRAEIPPILRSLCGSMMKANVQLVELDLSDNAFGPIGAESIKDFLESPSAYSLEILKLNNCGLGIGGKQIATSLIECHRRAASVGRRFALKTFVAGRNRLENECAIALAAAFQTLGSLEEITMHQNGIKKEGITALASAFRGNPNLKKIDLGDNTATQTGAHAISKALPMLHKLESLSLADCLCRDAGCHYIIDALNPNTNPALEFIDLSGSELTADAALRIAERLPKFGGNVRLKIECNNFGDEFELVRERMPEFVDCGETDDDQGSLDSDQSEHESDSNSEDSEHDISAQPTKAVSPADKQQLADTLQGLLSDMAALQVAAEARGDVPFPQTEEGTTITCLNQQKKWDKREDVAHLIEEIWASPNLATLELRGNTLGIHAGEAIADALENRHHLRRCLWSDLFTGRLRAEIPPILRALCGSMMKANVQLVELDLSDNAFGPIGAESIKEFLESPSAYSLEILKLNNCGLGIGGKQIATSLIECHRRAASAGRRFALKTFIAGRNRLENECAIALAAAFQTLGSLEEITMHQNGIKQEGITALAAAFQHNPNLKKIDLGDNTATELGAHAISVALTMLPKLESLSLADCLCRNAGCHYIIDALNPNTNPQLQFIDLSGSELSTDAALRIAERLPKFGGSVKLKIECNNFGDDFAMVKSRMPDFVDCGESEDDQGSLDSEDDERFSDED</sequence>
<evidence type="ECO:0000256" key="6">
    <source>
        <dbReference type="SAM" id="MobiDB-lite"/>
    </source>
</evidence>
<dbReference type="InterPro" id="IPR001611">
    <property type="entry name" value="Leu-rich_rpt"/>
</dbReference>
<keyword evidence="8" id="KW-1185">Reference proteome</keyword>
<dbReference type="FunFam" id="3.80.10.10:FF:000142">
    <property type="entry name" value="Ran GTPase activating protein 1"/>
    <property type="match status" value="2"/>
</dbReference>
<comment type="subcellular location">
    <subcellularLocation>
        <location evidence="1">Nucleus</location>
    </subcellularLocation>
</comment>
<keyword evidence="5" id="KW-0539">Nucleus</keyword>
<evidence type="ECO:0000313" key="7">
    <source>
        <dbReference type="EMBL" id="CAJ0576295.1"/>
    </source>
</evidence>
<name>A0AA36CXV7_9BILA</name>
<keyword evidence="3" id="KW-0433">Leucine-rich repeat</keyword>
<organism evidence="7 8">
    <name type="scientific">Mesorhabditis spiculigera</name>
    <dbReference type="NCBI Taxonomy" id="96644"/>
    <lineage>
        <taxon>Eukaryota</taxon>
        <taxon>Metazoa</taxon>
        <taxon>Ecdysozoa</taxon>
        <taxon>Nematoda</taxon>
        <taxon>Chromadorea</taxon>
        <taxon>Rhabditida</taxon>
        <taxon>Rhabditina</taxon>
        <taxon>Rhabditomorpha</taxon>
        <taxon>Rhabditoidea</taxon>
        <taxon>Rhabditidae</taxon>
        <taxon>Mesorhabditinae</taxon>
        <taxon>Mesorhabditis</taxon>
    </lineage>
</organism>
<proteinExistence type="predicted"/>
<evidence type="ECO:0000256" key="5">
    <source>
        <dbReference type="ARBA" id="ARBA00023242"/>
    </source>
</evidence>
<dbReference type="CDD" id="cd00116">
    <property type="entry name" value="LRR_RI"/>
    <property type="match status" value="2"/>
</dbReference>
<dbReference type="InterPro" id="IPR032675">
    <property type="entry name" value="LRR_dom_sf"/>
</dbReference>
<dbReference type="PANTHER" id="PTHR24113">
    <property type="entry name" value="RAN GTPASE-ACTIVATING PROTEIN 1"/>
    <property type="match status" value="1"/>
</dbReference>
<dbReference type="Proteomes" id="UP001177023">
    <property type="component" value="Unassembled WGS sequence"/>
</dbReference>
<dbReference type="InterPro" id="IPR027038">
    <property type="entry name" value="RanGap"/>
</dbReference>
<accession>A0AA36CXV7</accession>
<dbReference type="SMART" id="SM00368">
    <property type="entry name" value="LRR_RI"/>
    <property type="match status" value="14"/>
</dbReference>
<protein>
    <recommendedName>
        <fullName evidence="9">Ran GTPase-activating protein 1</fullName>
    </recommendedName>
</protein>
<dbReference type="Pfam" id="PF13516">
    <property type="entry name" value="LRR_6"/>
    <property type="match status" value="2"/>
</dbReference>
<dbReference type="EMBL" id="CATQJA010002643">
    <property type="protein sequence ID" value="CAJ0576295.1"/>
    <property type="molecule type" value="Genomic_DNA"/>
</dbReference>
<dbReference type="AlphaFoldDB" id="A0AA36CXV7"/>
<dbReference type="GO" id="GO:0031267">
    <property type="term" value="F:small GTPase binding"/>
    <property type="evidence" value="ECO:0007669"/>
    <property type="project" value="TreeGrafter"/>
</dbReference>
<dbReference type="GO" id="GO:0005634">
    <property type="term" value="C:nucleus"/>
    <property type="evidence" value="ECO:0007669"/>
    <property type="project" value="UniProtKB-SubCell"/>
</dbReference>
<evidence type="ECO:0000256" key="3">
    <source>
        <dbReference type="ARBA" id="ARBA00022614"/>
    </source>
</evidence>
<gene>
    <name evidence="7" type="ORF">MSPICULIGERA_LOCUS14590</name>
</gene>
<dbReference type="PANTHER" id="PTHR24113:SF12">
    <property type="entry name" value="RAN GTPASE-ACTIVATING PROTEIN 1"/>
    <property type="match status" value="1"/>
</dbReference>
<keyword evidence="4" id="KW-0677">Repeat</keyword>
<feature type="compositionally biased region" description="Acidic residues" evidence="6">
    <location>
        <begin position="334"/>
        <end position="343"/>
    </location>
</feature>
<evidence type="ECO:0000256" key="2">
    <source>
        <dbReference type="ARBA" id="ARBA00022468"/>
    </source>
</evidence>
<dbReference type="Gene3D" id="3.80.10.10">
    <property type="entry name" value="Ribonuclease Inhibitor"/>
    <property type="match status" value="2"/>
</dbReference>
<reference evidence="7" key="1">
    <citation type="submission" date="2023-06" db="EMBL/GenBank/DDBJ databases">
        <authorList>
            <person name="Delattre M."/>
        </authorList>
    </citation>
    <scope>NUCLEOTIDE SEQUENCE</scope>
    <source>
        <strain evidence="7">AF72</strain>
    </source>
</reference>
<evidence type="ECO:0000256" key="1">
    <source>
        <dbReference type="ARBA" id="ARBA00004123"/>
    </source>
</evidence>
<evidence type="ECO:0008006" key="9">
    <source>
        <dbReference type="Google" id="ProtNLM"/>
    </source>
</evidence>
<comment type="caution">
    <text evidence="7">The sequence shown here is derived from an EMBL/GenBank/DDBJ whole genome shotgun (WGS) entry which is preliminary data.</text>
</comment>
<feature type="region of interest" description="Disordered" evidence="6">
    <location>
        <begin position="334"/>
        <end position="379"/>
    </location>
</feature>
<feature type="region of interest" description="Disordered" evidence="6">
    <location>
        <begin position="743"/>
        <end position="765"/>
    </location>
</feature>
<keyword evidence="2" id="KW-0343">GTPase activation</keyword>
<dbReference type="GO" id="GO:0005096">
    <property type="term" value="F:GTPase activator activity"/>
    <property type="evidence" value="ECO:0007669"/>
    <property type="project" value="UniProtKB-KW"/>
</dbReference>
<dbReference type="SUPFAM" id="SSF52047">
    <property type="entry name" value="RNI-like"/>
    <property type="match status" value="2"/>
</dbReference>